<dbReference type="Proteomes" id="UP000575898">
    <property type="component" value="Unassembled WGS sequence"/>
</dbReference>
<evidence type="ECO:0000256" key="1">
    <source>
        <dbReference type="ARBA" id="ARBA00004236"/>
    </source>
</evidence>
<feature type="transmembrane region" description="Helical" evidence="7">
    <location>
        <begin position="582"/>
        <end position="599"/>
    </location>
</feature>
<keyword evidence="6 7" id="KW-0472">Membrane</keyword>
<dbReference type="InterPro" id="IPR017900">
    <property type="entry name" value="4Fe4S_Fe_S_CS"/>
</dbReference>
<dbReference type="AlphaFoldDB" id="A0A840MNC8"/>
<feature type="transmembrane region" description="Helical" evidence="7">
    <location>
        <begin position="437"/>
        <end position="453"/>
    </location>
</feature>
<dbReference type="GO" id="GO:0051536">
    <property type="term" value="F:iron-sulfur cluster binding"/>
    <property type="evidence" value="ECO:0007669"/>
    <property type="project" value="UniProtKB-KW"/>
</dbReference>
<dbReference type="InterPro" id="IPR011399">
    <property type="entry name" value="NosR"/>
</dbReference>
<dbReference type="InterPro" id="IPR007329">
    <property type="entry name" value="FMN-bd"/>
</dbReference>
<evidence type="ECO:0000256" key="8">
    <source>
        <dbReference type="SAM" id="SignalP"/>
    </source>
</evidence>
<dbReference type="GO" id="GO:0045893">
    <property type="term" value="P:positive regulation of DNA-templated transcription"/>
    <property type="evidence" value="ECO:0007669"/>
    <property type="project" value="InterPro"/>
</dbReference>
<evidence type="ECO:0000256" key="2">
    <source>
        <dbReference type="ARBA" id="ARBA00022475"/>
    </source>
</evidence>
<feature type="domain" description="FMN-binding" evidence="9">
    <location>
        <begin position="86"/>
        <end position="178"/>
    </location>
</feature>
<dbReference type="PROSITE" id="PS00198">
    <property type="entry name" value="4FE4S_FER_1"/>
    <property type="match status" value="1"/>
</dbReference>
<dbReference type="GO" id="GO:0003677">
    <property type="term" value="F:DNA binding"/>
    <property type="evidence" value="ECO:0007669"/>
    <property type="project" value="InterPro"/>
</dbReference>
<comment type="subcellular location">
    <subcellularLocation>
        <location evidence="1">Cell membrane</location>
    </subcellularLocation>
</comment>
<keyword evidence="7" id="KW-0812">Transmembrane</keyword>
<dbReference type="PIRSF" id="PIRSF036354">
    <property type="entry name" value="NosR"/>
    <property type="match status" value="1"/>
</dbReference>
<keyword evidence="4" id="KW-0408">Iron</keyword>
<dbReference type="GO" id="GO:0046872">
    <property type="term" value="F:metal ion binding"/>
    <property type="evidence" value="ECO:0007669"/>
    <property type="project" value="UniProtKB-KW"/>
</dbReference>
<dbReference type="PANTHER" id="PTHR30224:SF4">
    <property type="entry name" value="ELECTRON TRANSPORT PROTEIN YCCM-RELATED"/>
    <property type="match status" value="1"/>
</dbReference>
<sequence>MLLRCLLLCLLLFSSVATASTYDVTLPATLATDPDLCRLVDCGSVMPNAVRFSQRKGNPAYVEAYAKDGQVMGYVYLSTDVADIPAYSGKPVVTLVGLDSQGRIAGVRILKHSEPILLLGIPEQKLVDYVQQYLGHLAGTRFELGKAEGQHVSVDAISGATVTLIAENQLITRTSRAIARQVGLIASEQRPQAALTKAHKQVDWATLLAEGSIGRLQISHQDVGQPAQGNTPYLDLYFGYLNAPAIGRSVLGDAGFQTLMARLQPGEHAIFVIASGTGSFKGSGFVRGGIYDRIQLRQGQDIVTFRDSDYLNLYALMAAGHPGYTESGIFIVRDPAFSAAYPWSFTFLGNQLDAASNQKTFTNFEADYWLPAAYLEGGRPVVEQAHSPWLAAWQAKMPVIAAFAGLLITVVVFHSLRTLWQRRSRRGHQRWISWPKMACWLIAIFALGGWQMAQPSVTQLLTLLHAPFDGWRWSLFLSEPLIFLFWLFIALTVLLWGRGVFCGWLCPFGALSELMFKLGGGLGLRRFQRKLPQQWHDRLKWLKYIVLAILVAISFHSMILAEQLAEIEPFKTTFLLGIWQRSWPYGLFVVVILGASILIERPYCKYLCPLGAGLGLPSRLRLFALRRKHECGTCQACAVSCGSQAISADGRIDPMECLQCLDCMVYYYDDHACPPLAKERKRRAKAGEPLTAVGRDGYFIPIKVVK</sequence>
<organism evidence="10 11">
    <name type="scientific">Chitinivorax tropicus</name>
    <dbReference type="NCBI Taxonomy" id="714531"/>
    <lineage>
        <taxon>Bacteria</taxon>
        <taxon>Pseudomonadati</taxon>
        <taxon>Pseudomonadota</taxon>
        <taxon>Betaproteobacteria</taxon>
        <taxon>Chitinivorax</taxon>
    </lineage>
</organism>
<evidence type="ECO:0000259" key="9">
    <source>
        <dbReference type="SMART" id="SM00900"/>
    </source>
</evidence>
<dbReference type="InterPro" id="IPR017896">
    <property type="entry name" value="4Fe4S_Fe-S-bd"/>
</dbReference>
<evidence type="ECO:0000256" key="4">
    <source>
        <dbReference type="ARBA" id="ARBA00023004"/>
    </source>
</evidence>
<dbReference type="SMART" id="SM00900">
    <property type="entry name" value="FMN_bind"/>
    <property type="match status" value="1"/>
</dbReference>
<protein>
    <submittedName>
        <fullName evidence="10">NosR/NirI family nitrous oxide reductase transcriptional regulator</fullName>
    </submittedName>
</protein>
<dbReference type="PANTHER" id="PTHR30224">
    <property type="entry name" value="ELECTRON TRANSPORT PROTEIN"/>
    <property type="match status" value="1"/>
</dbReference>
<keyword evidence="5" id="KW-0411">Iron-sulfur</keyword>
<feature type="transmembrane region" description="Helical" evidence="7">
    <location>
        <begin position="544"/>
        <end position="561"/>
    </location>
</feature>
<evidence type="ECO:0000313" key="10">
    <source>
        <dbReference type="EMBL" id="MBB5018487.1"/>
    </source>
</evidence>
<name>A0A840MNC8_9PROT</name>
<feature type="chain" id="PRO_5032709635" evidence="8">
    <location>
        <begin position="20"/>
        <end position="706"/>
    </location>
</feature>
<dbReference type="GO" id="GO:0010181">
    <property type="term" value="F:FMN binding"/>
    <property type="evidence" value="ECO:0007669"/>
    <property type="project" value="InterPro"/>
</dbReference>
<accession>A0A840MNC8</accession>
<dbReference type="RefSeq" id="WP_184037843.1">
    <property type="nucleotide sequence ID" value="NZ_JACHHY010000009.1"/>
</dbReference>
<feature type="transmembrane region" description="Helical" evidence="7">
    <location>
        <begin position="397"/>
        <end position="416"/>
    </location>
</feature>
<keyword evidence="3" id="KW-0479">Metal-binding</keyword>
<dbReference type="Pfam" id="PF12801">
    <property type="entry name" value="Fer4_5"/>
    <property type="match status" value="2"/>
</dbReference>
<comment type="caution">
    <text evidence="10">The sequence shown here is derived from an EMBL/GenBank/DDBJ whole genome shotgun (WGS) entry which is preliminary data.</text>
</comment>
<keyword evidence="2" id="KW-1003">Cell membrane</keyword>
<evidence type="ECO:0000313" key="11">
    <source>
        <dbReference type="Proteomes" id="UP000575898"/>
    </source>
</evidence>
<evidence type="ECO:0000256" key="6">
    <source>
        <dbReference type="ARBA" id="ARBA00023136"/>
    </source>
</evidence>
<dbReference type="SUPFAM" id="SSF54862">
    <property type="entry name" value="4Fe-4S ferredoxins"/>
    <property type="match status" value="1"/>
</dbReference>
<reference evidence="10 11" key="1">
    <citation type="submission" date="2020-08" db="EMBL/GenBank/DDBJ databases">
        <title>Genomic Encyclopedia of Type Strains, Phase IV (KMG-IV): sequencing the most valuable type-strain genomes for metagenomic binning, comparative biology and taxonomic classification.</title>
        <authorList>
            <person name="Goeker M."/>
        </authorList>
    </citation>
    <scope>NUCLEOTIDE SEQUENCE [LARGE SCALE GENOMIC DNA]</scope>
    <source>
        <strain evidence="10 11">DSM 27165</strain>
    </source>
</reference>
<dbReference type="EMBL" id="JACHHY010000009">
    <property type="protein sequence ID" value="MBB5018487.1"/>
    <property type="molecule type" value="Genomic_DNA"/>
</dbReference>
<keyword evidence="11" id="KW-1185">Reference proteome</keyword>
<dbReference type="InterPro" id="IPR052378">
    <property type="entry name" value="NosR_regulator"/>
</dbReference>
<feature type="signal peptide" evidence="8">
    <location>
        <begin position="1"/>
        <end position="19"/>
    </location>
</feature>
<dbReference type="Pfam" id="PF04205">
    <property type="entry name" value="FMN_bind"/>
    <property type="match status" value="1"/>
</dbReference>
<keyword evidence="8" id="KW-0732">Signal</keyword>
<evidence type="ECO:0000256" key="5">
    <source>
        <dbReference type="ARBA" id="ARBA00023014"/>
    </source>
</evidence>
<evidence type="ECO:0000256" key="3">
    <source>
        <dbReference type="ARBA" id="ARBA00022723"/>
    </source>
</evidence>
<keyword evidence="7" id="KW-1133">Transmembrane helix</keyword>
<dbReference type="GO" id="GO:0005886">
    <property type="term" value="C:plasma membrane"/>
    <property type="evidence" value="ECO:0007669"/>
    <property type="project" value="UniProtKB-SubCell"/>
</dbReference>
<proteinExistence type="predicted"/>
<feature type="transmembrane region" description="Helical" evidence="7">
    <location>
        <begin position="473"/>
        <end position="497"/>
    </location>
</feature>
<evidence type="ECO:0000256" key="7">
    <source>
        <dbReference type="SAM" id="Phobius"/>
    </source>
</evidence>
<gene>
    <name evidence="10" type="ORF">HNQ59_001776</name>
</gene>